<dbReference type="HAMAP" id="MF_00472">
    <property type="entry name" value="UbiG"/>
    <property type="match status" value="1"/>
</dbReference>
<feature type="binding site" evidence="1">
    <location>
        <position position="261"/>
    </location>
    <ligand>
        <name>S-adenosyl-L-methionine</name>
        <dbReference type="ChEBI" id="CHEBI:59789"/>
    </ligand>
</feature>
<dbReference type="CDD" id="cd18719">
    <property type="entry name" value="PIN_Zc3h12a-N4BP1-like"/>
    <property type="match status" value="1"/>
</dbReference>
<keyword evidence="1" id="KW-0999">Mitochondrion inner membrane</keyword>
<evidence type="ECO:0000259" key="4">
    <source>
        <dbReference type="Pfam" id="PF11977"/>
    </source>
</evidence>
<dbReference type="GO" id="GO:0003729">
    <property type="term" value="F:mRNA binding"/>
    <property type="evidence" value="ECO:0007669"/>
    <property type="project" value="TreeGrafter"/>
</dbReference>
<comment type="cofactor">
    <cofactor evidence="1">
        <name>Mg(2+)</name>
        <dbReference type="ChEBI" id="CHEBI:18420"/>
    </cofactor>
</comment>
<reference evidence="5" key="1">
    <citation type="submission" date="2020-11" db="EMBL/GenBank/DDBJ databases">
        <authorList>
            <person name="Tran Van P."/>
        </authorList>
    </citation>
    <scope>NUCLEOTIDE SEQUENCE</scope>
</reference>
<proteinExistence type="inferred from homology"/>
<dbReference type="EC" id="2.1.1.64" evidence="1"/>
<dbReference type="UniPathway" id="UPA00232"/>
<feature type="domain" description="RNase NYN" evidence="4">
    <location>
        <begin position="1051"/>
        <end position="1178"/>
    </location>
</feature>
<comment type="similarity">
    <text evidence="1">Belongs to the class I-like SAM-binding methyltransferase superfamily. UbiG/COQ3 family.</text>
</comment>
<keyword evidence="1" id="KW-0496">Mitochondrion</keyword>
<sequence length="1399" mass="156359">MSNKHIYILDMELLTMGSRTTEDFFPPASIFLCQISKVALITRYTARGMSPRENQEPTVNQHCSNLGRHVPHFWMNLLKVVVNHTSTKRRADHSAPEPVHPTEIRNSISQSSAVELNTTSALANYATEADVYYNRKTADTDKLISQGAVQVGIDNRSIAAGSHSDVVHLSQSTVDEDDVGNYSRLSDRWWDEGGEMRALHTMNTLRVPFIRDGLISSGQTNPSFNETDHPLEGLKILEVGCGGGILTEPLARLGAEVTGVDASESMIETAQLHANKDPEIASRLTYIHNTIEEHTSTHHEFYNAVIASEVLEHVTEKNLFVEACSSALKPSGSFFVTTLNRTMLTWVGGILLAEYVLRLLPQGTHDYNKCIHPHETQSLLSKLARMGESDFPEFCNFSFQSSGAKSSMRRPDTDSVFHKKSMPQYHIALATESLFVKSSLRGSCPTLTFYVPFIRTTNHSQVNMCMRIEIKERIATLNNSVRDAKRMVQLQQQTKAFKQWILKSVMLKSQSKTGGKHIYSIGDVMQELGRMSCKLNEINHNNKVFNDSILKIENSMGQVKLDNEAVKKEVRVIAERNEELDQYMRLNNVLIDGIPKLEKENVRDIVLKIGEKIGVNITTIDIDIAHRLPQWKAGKQPTIIVKFVSTSGSSSSSDSSSESEVSEQPSTSNKPSSNVASRKENIKSVRGSSSCKNVKPSESLKTKLNKPRKVVCAKTVSKHTSVGLNQNKPKSADNSLETSKSLVMAKQSKDFDADLTTFPNAPSSVVFKSQPAEPPSDFKFKPYKPTESSTDKQPVSNTTNYKPSWNTMSHCKGKSWNTAFNEKRKFNRWDSPCKDKLGRSPANKKIKCPSIPYNNTQVANQSSTKQPGYQYFKNGKTAWQNNNYNVNTYHSPWRAQKYSTSRGYVNTNPNNGAQYKTFPSKNSGQYGHVWQNNNQLLDNSQKLGEHVRQLNNQLTSSYNQISRTLNTNVANNTTCSGSISHQFPSSSYTGSSSNGNTSHKAPAIPCAKFNDDNSGTNIETNTFPARSSSPVNMFGGNIYLPSSQGVKKCGLRPIVIDGSNVAMGHGNGSDFSYRGLQICVRYFVKRGHKVMAFLPQHRKCGLSTKNKQILTQMEKDGHLVFTPSRRVDHRLVVPYDDWYKHMFIVQCAAVLEGVIVSNDNYRDLLTSNSALSKAIKERHPLWLNQGSPAIDRHPLWLNQGSSATDRHPLWLNQGSPAINRHPLWLNQGSPAIDRHPLWLNQGSPAINRHPLWLNQDSSATDRHPLWLNQGSTPTDRHPLWLNQGSTATDRHPLWLNQGSSATDRHPLWLNQGSSATDRHPLWLNQGSTATNRHLLSLNQVSPAINMAIVADVYLVFCHNNGEEQNEAVEEIVPTMDNWEDVGHDAGVLYEDFVNLDENL</sequence>
<dbReference type="InterPro" id="IPR021869">
    <property type="entry name" value="RNase_Zc3h12_NYN"/>
</dbReference>
<comment type="catalytic activity">
    <reaction evidence="1">
        <text>a 3-demethylubiquinol + S-adenosyl-L-methionine = a ubiquinol + S-adenosyl-L-homocysteine + H(+)</text>
        <dbReference type="Rhea" id="RHEA:44380"/>
        <dbReference type="Rhea" id="RHEA-COMP:9566"/>
        <dbReference type="Rhea" id="RHEA-COMP:10914"/>
        <dbReference type="ChEBI" id="CHEBI:15378"/>
        <dbReference type="ChEBI" id="CHEBI:17976"/>
        <dbReference type="ChEBI" id="CHEBI:57856"/>
        <dbReference type="ChEBI" id="CHEBI:59789"/>
        <dbReference type="ChEBI" id="CHEBI:84422"/>
        <dbReference type="EC" id="2.1.1.64"/>
    </reaction>
</comment>
<gene>
    <name evidence="1" type="primary">coq3</name>
    <name evidence="5" type="ORF">TCMB3V08_LOCUS9</name>
</gene>
<keyword evidence="1" id="KW-0808">Transferase</keyword>
<dbReference type="Gene3D" id="3.40.50.11980">
    <property type="match status" value="1"/>
</dbReference>
<organism evidence="5">
    <name type="scientific">Timema californicum</name>
    <name type="common">California timema</name>
    <name type="synonym">Walking stick</name>
    <dbReference type="NCBI Taxonomy" id="61474"/>
    <lineage>
        <taxon>Eukaryota</taxon>
        <taxon>Metazoa</taxon>
        <taxon>Ecdysozoa</taxon>
        <taxon>Arthropoda</taxon>
        <taxon>Hexapoda</taxon>
        <taxon>Insecta</taxon>
        <taxon>Pterygota</taxon>
        <taxon>Neoptera</taxon>
        <taxon>Polyneoptera</taxon>
        <taxon>Phasmatodea</taxon>
        <taxon>Timematodea</taxon>
        <taxon>Timematoidea</taxon>
        <taxon>Timematidae</taxon>
        <taxon>Timema</taxon>
    </lineage>
</organism>
<evidence type="ECO:0000256" key="2">
    <source>
        <dbReference type="SAM" id="MobiDB-lite"/>
    </source>
</evidence>
<dbReference type="GO" id="GO:0032259">
    <property type="term" value="P:methylation"/>
    <property type="evidence" value="ECO:0007669"/>
    <property type="project" value="UniProtKB-KW"/>
</dbReference>
<dbReference type="EC" id="2.1.1.-" evidence="1"/>
<dbReference type="InterPro" id="IPR029063">
    <property type="entry name" value="SAM-dependent_MTases_sf"/>
</dbReference>
<keyword evidence="1" id="KW-0460">Magnesium</keyword>
<dbReference type="InterPro" id="IPR010233">
    <property type="entry name" value="UbiG_MeTrfase"/>
</dbReference>
<dbReference type="GO" id="GO:0046872">
    <property type="term" value="F:metal ion binding"/>
    <property type="evidence" value="ECO:0007669"/>
    <property type="project" value="UniProtKB-KW"/>
</dbReference>
<dbReference type="PANTHER" id="PTHR12876">
    <property type="entry name" value="N4BP1-RELATED"/>
    <property type="match status" value="1"/>
</dbReference>
<comment type="function">
    <text evidence="1">O-methyltransferase required for two non-consecutive steps during ubiquinone biosynthesis. Catalyzes the 2 O-methylation of 3,4-dihydroxy-5-(all-trans-polyprenyl)benzoic acid into 4-hydroxy-3-methoxy-5-(all-trans-polyprenyl)benzoic acid. Also catalyzes the last step of ubiquinone biosynthesis by mediating methylation of 3-demethylubiquinone into ubiquinone. Also able to mediate the methylation of 3-demethylubiquinol into ubiquinol.</text>
</comment>
<dbReference type="Gene3D" id="3.40.50.150">
    <property type="entry name" value="Vaccinia Virus protein VP39"/>
    <property type="match status" value="1"/>
</dbReference>
<dbReference type="GO" id="GO:0036464">
    <property type="term" value="C:cytoplasmic ribonucleoprotein granule"/>
    <property type="evidence" value="ECO:0007669"/>
    <property type="project" value="TreeGrafter"/>
</dbReference>
<dbReference type="CDD" id="cd02440">
    <property type="entry name" value="AdoMet_MTases"/>
    <property type="match status" value="1"/>
</dbReference>
<comment type="catalytic activity">
    <reaction evidence="1">
        <text>a 3,4-dihydroxy-5-(all-trans-polyprenyl)benzoate + S-adenosyl-L-methionine = a 4-hydroxy-3-methoxy-5-(all-trans-polyprenyl)benzoate + S-adenosyl-L-homocysteine + H(+)</text>
        <dbReference type="Rhea" id="RHEA:44452"/>
        <dbReference type="Rhea" id="RHEA-COMP:10930"/>
        <dbReference type="Rhea" id="RHEA-COMP:10931"/>
        <dbReference type="ChEBI" id="CHEBI:15378"/>
        <dbReference type="ChEBI" id="CHEBI:57856"/>
        <dbReference type="ChEBI" id="CHEBI:59789"/>
        <dbReference type="ChEBI" id="CHEBI:64694"/>
        <dbReference type="ChEBI" id="CHEBI:84443"/>
        <dbReference type="EC" id="2.1.1.114"/>
    </reaction>
</comment>
<feature type="region of interest" description="Disordered" evidence="2">
    <location>
        <begin position="646"/>
        <end position="711"/>
    </location>
</feature>
<dbReference type="GO" id="GO:0061542">
    <property type="term" value="F:3-demethylubiquinol 3-O-methyltransferase activity"/>
    <property type="evidence" value="ECO:0007669"/>
    <property type="project" value="UniProtKB-UniRule"/>
</dbReference>
<feature type="binding site" evidence="1">
    <location>
        <position position="308"/>
    </location>
    <ligand>
        <name>S-adenosyl-L-methionine</name>
        <dbReference type="ChEBI" id="CHEBI:59789"/>
    </ligand>
</feature>
<feature type="region of interest" description="Disordered" evidence="2">
    <location>
        <begin position="760"/>
        <end position="801"/>
    </location>
</feature>
<evidence type="ECO:0000313" key="5">
    <source>
        <dbReference type="EMBL" id="CAD7567207.1"/>
    </source>
</evidence>
<dbReference type="NCBIfam" id="TIGR01983">
    <property type="entry name" value="UbiG"/>
    <property type="match status" value="1"/>
</dbReference>
<feature type="domain" description="Methyltransferase type 11" evidence="3">
    <location>
        <begin position="237"/>
        <end position="336"/>
    </location>
</feature>
<dbReference type="EC" id="2.1.1.114" evidence="1"/>
<name>A0A7R9P250_TIMCA</name>
<feature type="compositionally biased region" description="Polar residues" evidence="2">
    <location>
        <begin position="786"/>
        <end position="801"/>
    </location>
</feature>
<feature type="binding site" evidence="1">
    <location>
        <position position="240"/>
    </location>
    <ligand>
        <name>S-adenosyl-L-methionine</name>
        <dbReference type="ChEBI" id="CHEBI:59789"/>
    </ligand>
</feature>
<feature type="binding site" evidence="1">
    <location>
        <position position="309"/>
    </location>
    <ligand>
        <name>Mg(2+)</name>
        <dbReference type="ChEBI" id="CHEBI:18420"/>
    </ligand>
</feature>
<dbReference type="Pfam" id="PF08241">
    <property type="entry name" value="Methyltransf_11"/>
    <property type="match status" value="1"/>
</dbReference>
<dbReference type="PANTHER" id="PTHR12876:SF35">
    <property type="entry name" value="LD08718P-RELATED"/>
    <property type="match status" value="1"/>
</dbReference>
<keyword evidence="1" id="KW-0949">S-adenosyl-L-methionine</keyword>
<dbReference type="Pfam" id="PF11977">
    <property type="entry name" value="RNase_Zc3h12a"/>
    <property type="match status" value="1"/>
</dbReference>
<evidence type="ECO:0000256" key="1">
    <source>
        <dbReference type="HAMAP-Rule" id="MF_03190"/>
    </source>
</evidence>
<feature type="binding site" evidence="1">
    <location>
        <position position="312"/>
    </location>
    <ligand>
        <name>Mg(2+)</name>
        <dbReference type="ChEBI" id="CHEBI:18420"/>
    </ligand>
</feature>
<comment type="subunit">
    <text evidence="1">Component of a multi-subunit COQ enzyme complex.</text>
</comment>
<protein>
    <recommendedName>
        <fullName evidence="1">Ubiquinone biosynthesis O-methyltransferase, mitochondrial</fullName>
    </recommendedName>
    <alternativeName>
        <fullName evidence="1">3-demethylubiquinol 3-O-methyltransferase</fullName>
        <ecNumber evidence="1">2.1.1.64</ecNumber>
    </alternativeName>
    <alternativeName>
        <fullName evidence="1">3-demethylubiquinone 3-O-methyltransferase</fullName>
        <ecNumber evidence="1">2.1.1.-</ecNumber>
    </alternativeName>
    <alternativeName>
        <fullName evidence="1">Polyprenyldihydroxybenzoate methyltransferase</fullName>
        <ecNumber evidence="1">2.1.1.114</ecNumber>
    </alternativeName>
</protein>
<feature type="binding site" evidence="1">
    <location>
        <position position="206"/>
    </location>
    <ligand>
        <name>S-adenosyl-L-methionine</name>
        <dbReference type="ChEBI" id="CHEBI:59789"/>
    </ligand>
</feature>
<keyword evidence="1" id="KW-0489">Methyltransferase</keyword>
<keyword evidence="1" id="KW-0831">Ubiquinone biosynthesis</keyword>
<dbReference type="SUPFAM" id="SSF53335">
    <property type="entry name" value="S-adenosyl-L-methionine-dependent methyltransferases"/>
    <property type="match status" value="1"/>
</dbReference>
<accession>A0A7R9P250</accession>
<dbReference type="GO" id="GO:0031314">
    <property type="term" value="C:extrinsic component of mitochondrial inner membrane"/>
    <property type="evidence" value="ECO:0007669"/>
    <property type="project" value="UniProtKB-UniRule"/>
</dbReference>
<feature type="binding site" evidence="1">
    <location>
        <position position="313"/>
    </location>
    <ligand>
        <name>Mg(2+)</name>
        <dbReference type="ChEBI" id="CHEBI:18420"/>
    </ligand>
</feature>
<dbReference type="GO" id="GO:0004521">
    <property type="term" value="F:RNA endonuclease activity"/>
    <property type="evidence" value="ECO:0007669"/>
    <property type="project" value="TreeGrafter"/>
</dbReference>
<dbReference type="InterPro" id="IPR013216">
    <property type="entry name" value="Methyltransf_11"/>
</dbReference>
<comment type="pathway">
    <text evidence="1">Cofactor biosynthesis; ubiquinone biosynthesis.</text>
</comment>
<dbReference type="GO" id="GO:0005634">
    <property type="term" value="C:nucleus"/>
    <property type="evidence" value="ECO:0007669"/>
    <property type="project" value="TreeGrafter"/>
</dbReference>
<keyword evidence="1" id="KW-0479">Metal-binding</keyword>
<comment type="subcellular location">
    <subcellularLocation>
        <location evidence="1">Mitochondrion inner membrane</location>
        <topology evidence="1">Peripheral membrane protein</topology>
        <orientation evidence="1">Matrix side</orientation>
    </subcellularLocation>
</comment>
<dbReference type="InterPro" id="IPR051101">
    <property type="entry name" value="ZC3H12/N4BP1_RNase_Reg"/>
</dbReference>
<dbReference type="GO" id="GO:0010420">
    <property type="term" value="F:polyprenyldihydroxybenzoate methyltransferase activity"/>
    <property type="evidence" value="ECO:0007669"/>
    <property type="project" value="UniProtKB-UniRule"/>
</dbReference>
<keyword evidence="1" id="KW-0472">Membrane</keyword>
<feature type="compositionally biased region" description="Low complexity" evidence="2">
    <location>
        <begin position="646"/>
        <end position="668"/>
    </location>
</feature>
<dbReference type="EMBL" id="OE179078">
    <property type="protein sequence ID" value="CAD7567207.1"/>
    <property type="molecule type" value="Genomic_DNA"/>
</dbReference>
<evidence type="ECO:0000259" key="3">
    <source>
        <dbReference type="Pfam" id="PF08241"/>
    </source>
</evidence>
<comment type="catalytic activity">
    <reaction evidence="1">
        <text>a 3-demethylubiquinone + S-adenosyl-L-methionine = a ubiquinone + S-adenosyl-L-homocysteine</text>
        <dbReference type="Rhea" id="RHEA:81215"/>
        <dbReference type="Rhea" id="RHEA-COMP:9565"/>
        <dbReference type="Rhea" id="RHEA-COMP:19654"/>
        <dbReference type="ChEBI" id="CHEBI:16389"/>
        <dbReference type="ChEBI" id="CHEBI:57856"/>
        <dbReference type="ChEBI" id="CHEBI:59789"/>
        <dbReference type="ChEBI" id="CHEBI:231825"/>
    </reaction>
</comment>